<comment type="caution">
    <text evidence="2">The sequence shown here is derived from an EMBL/GenBank/DDBJ whole genome shotgun (WGS) entry which is preliminary data.</text>
</comment>
<gene>
    <name evidence="2" type="ORF">CLV38_101154</name>
</gene>
<proteinExistence type="predicted"/>
<feature type="transmembrane region" description="Helical" evidence="1">
    <location>
        <begin position="314"/>
        <end position="338"/>
    </location>
</feature>
<feature type="transmembrane region" description="Helical" evidence="1">
    <location>
        <begin position="106"/>
        <end position="128"/>
    </location>
</feature>
<feature type="transmembrane region" description="Helical" evidence="1">
    <location>
        <begin position="6"/>
        <end position="23"/>
    </location>
</feature>
<feature type="transmembrane region" description="Helical" evidence="1">
    <location>
        <begin position="35"/>
        <end position="50"/>
    </location>
</feature>
<dbReference type="EMBL" id="PVTO01000001">
    <property type="protein sequence ID" value="PRY84232.1"/>
    <property type="molecule type" value="Genomic_DNA"/>
</dbReference>
<organism evidence="2 3">
    <name type="scientific">Alkalibacterium olivapovliticus</name>
    <dbReference type="NCBI Taxonomy" id="99907"/>
    <lineage>
        <taxon>Bacteria</taxon>
        <taxon>Bacillati</taxon>
        <taxon>Bacillota</taxon>
        <taxon>Bacilli</taxon>
        <taxon>Lactobacillales</taxon>
        <taxon>Carnobacteriaceae</taxon>
        <taxon>Alkalibacterium</taxon>
    </lineage>
</organism>
<evidence type="ECO:0000256" key="1">
    <source>
        <dbReference type="SAM" id="Phobius"/>
    </source>
</evidence>
<evidence type="ECO:0000313" key="2">
    <source>
        <dbReference type="EMBL" id="PRY84232.1"/>
    </source>
</evidence>
<accession>A0A2T0WBZ6</accession>
<keyword evidence="1" id="KW-1133">Transmembrane helix</keyword>
<keyword evidence="1" id="KW-0812">Transmembrane</keyword>
<feature type="transmembrane region" description="Helical" evidence="1">
    <location>
        <begin position="276"/>
        <end position="294"/>
    </location>
</feature>
<protein>
    <recommendedName>
        <fullName evidence="4">DUF3307 domain-containing protein</fullName>
    </recommendedName>
</protein>
<keyword evidence="1" id="KW-0472">Membrane</keyword>
<keyword evidence="3" id="KW-1185">Reference proteome</keyword>
<evidence type="ECO:0008006" key="4">
    <source>
        <dbReference type="Google" id="ProtNLM"/>
    </source>
</evidence>
<name>A0A2T0WBZ6_9LACT</name>
<feature type="transmembrane region" description="Helical" evidence="1">
    <location>
        <begin position="169"/>
        <end position="192"/>
    </location>
</feature>
<sequence length="339" mass="38680">MIIEALIAHIVGYFYFTRYPTFLANSRNSDGHSQYAWGIFFTSLVIFGLIEPDRYLAWLSISVGLVLGHALFRKYIMHPIDLFLSSTIQYNTTHALQTFYKNNGQIVAFLLHQMLFVFWISLLDQFLFNWTQPLTQVFFVIISTGLLLLKSTTSVTWIKDNKRRVFQTITSYVVLSALLLFISQLKISILSVVDTGPGTLISLQNRLPYETFIHSAFILILLMRPANLIIRTLSVQYDPKGNERKLTDSSYRQEDTIRQESGFKGAGAMIGNLERILIFLSFLYGSLLSVVAILSIKAFARYKLIADDPYFSEYFVIGTMLSVLITFLSYIGLVALTLM</sequence>
<dbReference type="Proteomes" id="UP000238205">
    <property type="component" value="Unassembled WGS sequence"/>
</dbReference>
<feature type="transmembrane region" description="Helical" evidence="1">
    <location>
        <begin position="56"/>
        <end position="72"/>
    </location>
</feature>
<dbReference type="OrthoDB" id="5122730at2"/>
<evidence type="ECO:0000313" key="3">
    <source>
        <dbReference type="Proteomes" id="UP000238205"/>
    </source>
</evidence>
<feature type="transmembrane region" description="Helical" evidence="1">
    <location>
        <begin position="134"/>
        <end position="157"/>
    </location>
</feature>
<reference evidence="2 3" key="1">
    <citation type="submission" date="2018-03" db="EMBL/GenBank/DDBJ databases">
        <title>Genomic Encyclopedia of Archaeal and Bacterial Type Strains, Phase II (KMG-II): from individual species to whole genera.</title>
        <authorList>
            <person name="Goeker M."/>
        </authorList>
    </citation>
    <scope>NUCLEOTIDE SEQUENCE [LARGE SCALE GENOMIC DNA]</scope>
    <source>
        <strain evidence="2 3">DSM 13175</strain>
    </source>
</reference>
<feature type="transmembrane region" description="Helical" evidence="1">
    <location>
        <begin position="212"/>
        <end position="230"/>
    </location>
</feature>
<dbReference type="AlphaFoldDB" id="A0A2T0WBZ6"/>
<dbReference type="RefSeq" id="WP_106190222.1">
    <property type="nucleotide sequence ID" value="NZ_PVTO01000001.1"/>
</dbReference>